<dbReference type="GO" id="GO:0006357">
    <property type="term" value="P:regulation of transcription by RNA polymerase II"/>
    <property type="evidence" value="ECO:0007669"/>
    <property type="project" value="InterPro"/>
</dbReference>
<sequence length="313" mass="35820">KDNICFMMAVCSADNKFAISWHDSAWMPILNSENVLDYFCQRSNTFYDKTCNNEHIKMQRLDPSQLQFMSGVEYQLIHSQDPILYIIRKQMRYSQTQATPLAFYYILAGVVYQAPDIGSLINSKLLSSVHQLQSAFAEARSYARYNPSKGYWWQFTEESKTKGNVIKKTTKPGSVFQRQRVDLLLSDLVEKYPPRLAKILRKADIAFILDQLGNRMGRIATNDKRIAEEVVTKEGEKVKKHVTDFVESSLLPIIIHFNGKIVKKFTNGIEHQLDRLAVSIRIDGQSELLGIPHLNSCTGRNAEEYNHTTSSSV</sequence>
<reference evidence="7" key="1">
    <citation type="journal article" date="2013" name="Genome Biol. Evol.">
        <title>Punctuated emergences of genetic and phenotypic innovations in eumetazoan, bilaterian, euteleostome, and hominidae ancestors.</title>
        <authorList>
            <person name="Wenger Y."/>
            <person name="Galliot B."/>
        </authorList>
    </citation>
    <scope>NUCLEOTIDE SEQUENCE</scope>
    <source>
        <tissue evidence="7">Whole animals</tissue>
    </source>
</reference>
<accession>T2MIK6</accession>
<dbReference type="AlphaFoldDB" id="T2MIK6"/>
<evidence type="ECO:0000256" key="1">
    <source>
        <dbReference type="ARBA" id="ARBA00004123"/>
    </source>
</evidence>
<keyword evidence="3 6" id="KW-0805">Transcription regulation</keyword>
<evidence type="ECO:0000256" key="6">
    <source>
        <dbReference type="RuleBase" id="RU364143"/>
    </source>
</evidence>
<comment type="similarity">
    <text evidence="2 6">Belongs to the Mediator complex subunit 6 family.</text>
</comment>
<dbReference type="InterPro" id="IPR007018">
    <property type="entry name" value="Mediator_Med6"/>
</dbReference>
<organism evidence="7">
    <name type="scientific">Hydra vulgaris</name>
    <name type="common">Hydra</name>
    <name type="synonym">Hydra attenuata</name>
    <dbReference type="NCBI Taxonomy" id="6087"/>
    <lineage>
        <taxon>Eukaryota</taxon>
        <taxon>Metazoa</taxon>
        <taxon>Cnidaria</taxon>
        <taxon>Hydrozoa</taxon>
        <taxon>Hydroidolina</taxon>
        <taxon>Anthoathecata</taxon>
        <taxon>Aplanulata</taxon>
        <taxon>Hydridae</taxon>
        <taxon>Hydra</taxon>
    </lineage>
</organism>
<gene>
    <name evidence="6 7" type="primary">MED6</name>
</gene>
<evidence type="ECO:0000256" key="2">
    <source>
        <dbReference type="ARBA" id="ARBA00007526"/>
    </source>
</evidence>
<feature type="non-terminal residue" evidence="7">
    <location>
        <position position="1"/>
    </location>
</feature>
<protein>
    <recommendedName>
        <fullName evidence="6">Mediator of RNA polymerase II transcription subunit 6</fullName>
    </recommendedName>
    <alternativeName>
        <fullName evidence="6">Mediator complex subunit 6</fullName>
    </alternativeName>
</protein>
<evidence type="ECO:0000256" key="3">
    <source>
        <dbReference type="ARBA" id="ARBA00023015"/>
    </source>
</evidence>
<dbReference type="GO" id="GO:0003712">
    <property type="term" value="F:transcription coregulator activity"/>
    <property type="evidence" value="ECO:0007669"/>
    <property type="project" value="InterPro"/>
</dbReference>
<comment type="function">
    <text evidence="6">Component of the Mediator complex, a coactivator involved in the regulated transcription of nearly all RNA polymerase II-dependent genes. Mediator functions as a bridge to convey information from gene-specific regulatory proteins to the basal RNA polymerase II transcription machinery. Mediator is recruited to promoters by direct interactions with regulatory proteins and serves as a scaffold for the assembly of a functional preinitiation complex with RNA polymerase II and the general transcription factors.</text>
</comment>
<proteinExistence type="evidence at transcript level"/>
<dbReference type="OrthoDB" id="344220at2759"/>
<evidence type="ECO:0000313" key="7">
    <source>
        <dbReference type="EMBL" id="CDG71770.1"/>
    </source>
</evidence>
<dbReference type="GO" id="GO:0016592">
    <property type="term" value="C:mediator complex"/>
    <property type="evidence" value="ECO:0007669"/>
    <property type="project" value="InterPro"/>
</dbReference>
<dbReference type="Pfam" id="PF04934">
    <property type="entry name" value="Med6"/>
    <property type="match status" value="1"/>
</dbReference>
<dbReference type="EMBL" id="HAAD01005538">
    <property type="protein sequence ID" value="CDG71770.1"/>
    <property type="molecule type" value="mRNA"/>
</dbReference>
<evidence type="ECO:0000256" key="4">
    <source>
        <dbReference type="ARBA" id="ARBA00023163"/>
    </source>
</evidence>
<dbReference type="Gene3D" id="3.10.450.580">
    <property type="entry name" value="Mediator complex, subunit Med6"/>
    <property type="match status" value="1"/>
</dbReference>
<dbReference type="InterPro" id="IPR038566">
    <property type="entry name" value="Mediator_Med6_sf"/>
</dbReference>
<keyword evidence="4 6" id="KW-0804">Transcription</keyword>
<comment type="subunit">
    <text evidence="6">Component of the Mediator complex.</text>
</comment>
<comment type="subcellular location">
    <subcellularLocation>
        <location evidence="1 6">Nucleus</location>
    </subcellularLocation>
</comment>
<keyword evidence="5 6" id="KW-0539">Nucleus</keyword>
<name>T2MIK6_HYDVU</name>
<dbReference type="PANTHER" id="PTHR13104">
    <property type="entry name" value="MED-6-RELATED"/>
    <property type="match status" value="1"/>
</dbReference>
<keyword evidence="6" id="KW-0010">Activator</keyword>
<evidence type="ECO:0000256" key="5">
    <source>
        <dbReference type="ARBA" id="ARBA00023242"/>
    </source>
</evidence>